<dbReference type="EMBL" id="JAAALK010000288">
    <property type="protein sequence ID" value="KAG8052622.1"/>
    <property type="molecule type" value="Genomic_DNA"/>
</dbReference>
<dbReference type="PANTHER" id="PTHR31089">
    <property type="entry name" value="CYCLIC DOF FACTOR 2"/>
    <property type="match status" value="1"/>
</dbReference>
<evidence type="ECO:0000256" key="4">
    <source>
        <dbReference type="ARBA" id="ARBA00023015"/>
    </source>
</evidence>
<comment type="caution">
    <text evidence="10">The sequence shown here is derived from an EMBL/GenBank/DDBJ whole genome shotgun (WGS) entry which is preliminary data.</text>
</comment>
<evidence type="ECO:0000259" key="9">
    <source>
        <dbReference type="PROSITE" id="PS50884"/>
    </source>
</evidence>
<keyword evidence="7 8" id="KW-0539">Nucleus</keyword>
<dbReference type="GO" id="GO:0005634">
    <property type="term" value="C:nucleus"/>
    <property type="evidence" value="ECO:0007669"/>
    <property type="project" value="UniProtKB-SubCell"/>
</dbReference>
<dbReference type="PROSITE" id="PS50884">
    <property type="entry name" value="ZF_DOF_2"/>
    <property type="match status" value="1"/>
</dbReference>
<dbReference type="Proteomes" id="UP000729402">
    <property type="component" value="Unassembled WGS sequence"/>
</dbReference>
<evidence type="ECO:0000256" key="3">
    <source>
        <dbReference type="ARBA" id="ARBA00022833"/>
    </source>
</evidence>
<keyword evidence="6" id="KW-0804">Transcription</keyword>
<reference evidence="10" key="1">
    <citation type="journal article" date="2021" name="bioRxiv">
        <title>Whole Genome Assembly and Annotation of Northern Wild Rice, Zizania palustris L., Supports a Whole Genome Duplication in the Zizania Genus.</title>
        <authorList>
            <person name="Haas M."/>
            <person name="Kono T."/>
            <person name="Macchietto M."/>
            <person name="Millas R."/>
            <person name="McGilp L."/>
            <person name="Shao M."/>
            <person name="Duquette J."/>
            <person name="Hirsch C.N."/>
            <person name="Kimball J."/>
        </authorList>
    </citation>
    <scope>NUCLEOTIDE SEQUENCE</scope>
    <source>
        <tissue evidence="10">Fresh leaf tissue</tissue>
    </source>
</reference>
<evidence type="ECO:0000313" key="11">
    <source>
        <dbReference type="Proteomes" id="UP000729402"/>
    </source>
</evidence>
<dbReference type="PANTHER" id="PTHR31089:SF38">
    <property type="entry name" value="OS01G0277500 PROTEIN"/>
    <property type="match status" value="1"/>
</dbReference>
<accession>A0A8J5V021</accession>
<keyword evidence="4" id="KW-0805">Transcription regulation</keyword>
<keyword evidence="2 8" id="KW-0863">Zinc-finger</keyword>
<keyword evidence="1" id="KW-0479">Metal-binding</keyword>
<evidence type="ECO:0000256" key="8">
    <source>
        <dbReference type="PROSITE-ProRule" id="PRU00071"/>
    </source>
</evidence>
<sequence length="424" mass="46106">MEELKLFPTLRMLRQPRGSVQEKILKEPDKILPCPRCNSMATKFCYFNNYNVNQPRHFCRNCQRYWTAGGATRNVPVGAGRRKNKHASPYHQAMMPCNNTIAPGDVPDVVHHQAITLGSSVLPGTPKENERATKFGREVSLSKSLASVLDAGGTNNTDLVSLPSGDNTEEKSCASSAAVSGCSQSLMPDNAVKKEQINVSGCCNGVALPYPAGPALMLPCSLGSNSVAVMAATQFSTQPILGVEDQIPYLQHMVPAPGLCTPVVPFPVVPPLWGCFPGWPSGMWSSSCPGRNKITCSGNSSLKLGKHSREESLQEEEKMKRNLLVPKTLRIDDPAEAAKSSIWATLCIMPDKGMFKSFQSNALKNSKDTRNASGPAGQPRSIFTFSIISRDHLRKLCLISNMTIVPLEPQDVEIFYPVLSLICC</sequence>
<keyword evidence="3" id="KW-0862">Zinc</keyword>
<keyword evidence="5 8" id="KW-0238">DNA-binding</keyword>
<keyword evidence="11" id="KW-1185">Reference proteome</keyword>
<dbReference type="OrthoDB" id="1927254at2759"/>
<dbReference type="InterPro" id="IPR003851">
    <property type="entry name" value="Znf_Dof"/>
</dbReference>
<evidence type="ECO:0000256" key="7">
    <source>
        <dbReference type="ARBA" id="ARBA00023242"/>
    </source>
</evidence>
<dbReference type="GO" id="GO:0008270">
    <property type="term" value="F:zinc ion binding"/>
    <property type="evidence" value="ECO:0007669"/>
    <property type="project" value="UniProtKB-KW"/>
</dbReference>
<dbReference type="Pfam" id="PF02701">
    <property type="entry name" value="Zn_ribbon_Dof"/>
    <property type="match status" value="1"/>
</dbReference>
<protein>
    <recommendedName>
        <fullName evidence="9">Dof-type domain-containing protein</fullName>
    </recommendedName>
</protein>
<comment type="subcellular location">
    <subcellularLocation>
        <location evidence="8">Nucleus</location>
    </subcellularLocation>
</comment>
<evidence type="ECO:0000256" key="2">
    <source>
        <dbReference type="ARBA" id="ARBA00022771"/>
    </source>
</evidence>
<evidence type="ECO:0000256" key="1">
    <source>
        <dbReference type="ARBA" id="ARBA00022723"/>
    </source>
</evidence>
<evidence type="ECO:0000313" key="10">
    <source>
        <dbReference type="EMBL" id="KAG8052622.1"/>
    </source>
</evidence>
<name>A0A8J5V021_ZIZPA</name>
<organism evidence="10 11">
    <name type="scientific">Zizania palustris</name>
    <name type="common">Northern wild rice</name>
    <dbReference type="NCBI Taxonomy" id="103762"/>
    <lineage>
        <taxon>Eukaryota</taxon>
        <taxon>Viridiplantae</taxon>
        <taxon>Streptophyta</taxon>
        <taxon>Embryophyta</taxon>
        <taxon>Tracheophyta</taxon>
        <taxon>Spermatophyta</taxon>
        <taxon>Magnoliopsida</taxon>
        <taxon>Liliopsida</taxon>
        <taxon>Poales</taxon>
        <taxon>Poaceae</taxon>
        <taxon>BOP clade</taxon>
        <taxon>Oryzoideae</taxon>
        <taxon>Oryzeae</taxon>
        <taxon>Zizaniinae</taxon>
        <taxon>Zizania</taxon>
    </lineage>
</organism>
<proteinExistence type="predicted"/>
<feature type="domain" description="Dof-type" evidence="9">
    <location>
        <begin position="32"/>
        <end position="86"/>
    </location>
</feature>
<dbReference type="AlphaFoldDB" id="A0A8J5V021"/>
<dbReference type="GO" id="GO:0003677">
    <property type="term" value="F:DNA binding"/>
    <property type="evidence" value="ECO:0007669"/>
    <property type="project" value="UniProtKB-UniRule"/>
</dbReference>
<reference evidence="10" key="2">
    <citation type="submission" date="2021-02" db="EMBL/GenBank/DDBJ databases">
        <authorList>
            <person name="Kimball J.A."/>
            <person name="Haas M.W."/>
            <person name="Macchietto M."/>
            <person name="Kono T."/>
            <person name="Duquette J."/>
            <person name="Shao M."/>
        </authorList>
    </citation>
    <scope>NUCLEOTIDE SEQUENCE</scope>
    <source>
        <tissue evidence="10">Fresh leaf tissue</tissue>
    </source>
</reference>
<dbReference type="PROSITE" id="PS01361">
    <property type="entry name" value="ZF_DOF_1"/>
    <property type="match status" value="1"/>
</dbReference>
<evidence type="ECO:0000256" key="5">
    <source>
        <dbReference type="ARBA" id="ARBA00023125"/>
    </source>
</evidence>
<dbReference type="InterPro" id="IPR045174">
    <property type="entry name" value="Dof"/>
</dbReference>
<gene>
    <name evidence="10" type="ORF">GUJ93_ZPchr0001g31262</name>
</gene>
<evidence type="ECO:0000256" key="6">
    <source>
        <dbReference type="ARBA" id="ARBA00023163"/>
    </source>
</evidence>
<dbReference type="GO" id="GO:0003700">
    <property type="term" value="F:DNA-binding transcription factor activity"/>
    <property type="evidence" value="ECO:0007669"/>
    <property type="project" value="InterPro"/>
</dbReference>